<sequence>MCLCGRRGSVVIEYSAVFWGWGLGALLSDAGRLLEVTGLRRAVRRGLSLAGVRVLRVYIPERGLDLCGTLFSCPPGFSCVHTEAGNVTCTSLCHQLYCKNSGICSHSHQQLPLCRCPVGSDYWYMGSRCDHRMTQQSLTGIVCGVVLAVAVLLGAGTIAALRRVKNLLTEARTDQTQSSYRRFSRFDDLSVHDWSRSWLNSTSSLDNPVFSRSDEFLHLHMLDSSYYSGLDPFSSGLHPHHRHSLRTVLDLSDGSVTERGDSGQASALSVSSWPPEPGPWAPLHALYQLQLHSPFKARRPRSYFEGMELVSMERNWTA</sequence>
<reference evidence="2" key="4">
    <citation type="submission" date="2025-08" db="UniProtKB">
        <authorList>
            <consortium name="Ensembl"/>
        </authorList>
    </citation>
    <scope>IDENTIFICATION</scope>
</reference>
<dbReference type="AlphaFoldDB" id="A0A4W3ISX6"/>
<reference evidence="2" key="5">
    <citation type="submission" date="2025-09" db="UniProtKB">
        <authorList>
            <consortium name="Ensembl"/>
        </authorList>
    </citation>
    <scope>IDENTIFICATION</scope>
</reference>
<proteinExistence type="predicted"/>
<evidence type="ECO:0000313" key="2">
    <source>
        <dbReference type="Ensembl" id="ENSCMIP00000029408.1"/>
    </source>
</evidence>
<dbReference type="Ensembl" id="ENSCMIT00000029874.1">
    <property type="protein sequence ID" value="ENSCMIP00000029408.1"/>
    <property type="gene ID" value="ENSCMIG00000012724.1"/>
</dbReference>
<evidence type="ECO:0000256" key="1">
    <source>
        <dbReference type="SAM" id="Phobius"/>
    </source>
</evidence>
<reference evidence="3" key="1">
    <citation type="journal article" date="2006" name="Science">
        <title>Ancient noncoding elements conserved in the human genome.</title>
        <authorList>
            <person name="Venkatesh B."/>
            <person name="Kirkness E.F."/>
            <person name="Loh Y.H."/>
            <person name="Halpern A.L."/>
            <person name="Lee A.P."/>
            <person name="Johnson J."/>
            <person name="Dandona N."/>
            <person name="Viswanathan L.D."/>
            <person name="Tay A."/>
            <person name="Venter J.C."/>
            <person name="Strausberg R.L."/>
            <person name="Brenner S."/>
        </authorList>
    </citation>
    <scope>NUCLEOTIDE SEQUENCE [LARGE SCALE GENOMIC DNA]</scope>
</reference>
<accession>A0A4W3ISX6</accession>
<dbReference type="PANTHER" id="PTHR15381:SF1">
    <property type="entry name" value="CHONDROITIN SULFATE PROTEOGLYCAN 5"/>
    <property type="match status" value="1"/>
</dbReference>
<protein>
    <submittedName>
        <fullName evidence="2">Putative cell agglutination protein 1742.01</fullName>
    </submittedName>
</protein>
<dbReference type="PANTHER" id="PTHR15381">
    <property type="entry name" value="CHONDROITIN SULFATE PROTEOGLYCAN 5 -RELATED"/>
    <property type="match status" value="1"/>
</dbReference>
<reference evidence="3" key="2">
    <citation type="journal article" date="2007" name="PLoS Biol.">
        <title>Survey sequencing and comparative analysis of the elephant shark (Callorhinchus milii) genome.</title>
        <authorList>
            <person name="Venkatesh B."/>
            <person name="Kirkness E.F."/>
            <person name="Loh Y.H."/>
            <person name="Halpern A.L."/>
            <person name="Lee A.P."/>
            <person name="Johnson J."/>
            <person name="Dandona N."/>
            <person name="Viswanathan L.D."/>
            <person name="Tay A."/>
            <person name="Venter J.C."/>
            <person name="Strausberg R.L."/>
            <person name="Brenner S."/>
        </authorList>
    </citation>
    <scope>NUCLEOTIDE SEQUENCE [LARGE SCALE GENOMIC DNA]</scope>
</reference>
<dbReference type="Proteomes" id="UP000314986">
    <property type="component" value="Unassembled WGS sequence"/>
</dbReference>
<dbReference type="Gene3D" id="2.10.25.10">
    <property type="entry name" value="Laminin"/>
    <property type="match status" value="1"/>
</dbReference>
<keyword evidence="1" id="KW-0812">Transmembrane</keyword>
<keyword evidence="3" id="KW-1185">Reference proteome</keyword>
<feature type="transmembrane region" description="Helical" evidence="1">
    <location>
        <begin position="138"/>
        <end position="161"/>
    </location>
</feature>
<dbReference type="GeneTree" id="ENSGT00960000187431"/>
<dbReference type="OMA" id="MERNWTA"/>
<evidence type="ECO:0000313" key="3">
    <source>
        <dbReference type="Proteomes" id="UP000314986"/>
    </source>
</evidence>
<name>A0A4W3ISX6_CALMI</name>
<keyword evidence="1" id="KW-0472">Membrane</keyword>
<organism evidence="2 3">
    <name type="scientific">Callorhinchus milii</name>
    <name type="common">Ghost shark</name>
    <dbReference type="NCBI Taxonomy" id="7868"/>
    <lineage>
        <taxon>Eukaryota</taxon>
        <taxon>Metazoa</taxon>
        <taxon>Chordata</taxon>
        <taxon>Craniata</taxon>
        <taxon>Vertebrata</taxon>
        <taxon>Chondrichthyes</taxon>
        <taxon>Holocephali</taxon>
        <taxon>Chimaeriformes</taxon>
        <taxon>Callorhinchidae</taxon>
        <taxon>Callorhinchus</taxon>
    </lineage>
</organism>
<reference evidence="3" key="3">
    <citation type="journal article" date="2014" name="Nature">
        <title>Elephant shark genome provides unique insights into gnathostome evolution.</title>
        <authorList>
            <consortium name="International Elephant Shark Genome Sequencing Consortium"/>
            <person name="Venkatesh B."/>
            <person name="Lee A.P."/>
            <person name="Ravi V."/>
            <person name="Maurya A.K."/>
            <person name="Lian M.M."/>
            <person name="Swann J.B."/>
            <person name="Ohta Y."/>
            <person name="Flajnik M.F."/>
            <person name="Sutoh Y."/>
            <person name="Kasahara M."/>
            <person name="Hoon S."/>
            <person name="Gangu V."/>
            <person name="Roy S.W."/>
            <person name="Irimia M."/>
            <person name="Korzh V."/>
            <person name="Kondrychyn I."/>
            <person name="Lim Z.W."/>
            <person name="Tay B.H."/>
            <person name="Tohari S."/>
            <person name="Kong K.W."/>
            <person name="Ho S."/>
            <person name="Lorente-Galdos B."/>
            <person name="Quilez J."/>
            <person name="Marques-Bonet T."/>
            <person name="Raney B.J."/>
            <person name="Ingham P.W."/>
            <person name="Tay A."/>
            <person name="Hillier L.W."/>
            <person name="Minx P."/>
            <person name="Boehm T."/>
            <person name="Wilson R.K."/>
            <person name="Brenner S."/>
            <person name="Warren W.C."/>
        </authorList>
    </citation>
    <scope>NUCLEOTIDE SEQUENCE [LARGE SCALE GENOMIC DNA]</scope>
</reference>
<keyword evidence="1" id="KW-1133">Transmembrane helix</keyword>
<dbReference type="InParanoid" id="A0A4W3ISX6"/>